<evidence type="ECO:0000256" key="1">
    <source>
        <dbReference type="SAM" id="Coils"/>
    </source>
</evidence>
<dbReference type="Proteomes" id="UP000487649">
    <property type="component" value="Unassembled WGS sequence"/>
</dbReference>
<feature type="region of interest" description="Disordered" evidence="2">
    <location>
        <begin position="30"/>
        <end position="55"/>
    </location>
</feature>
<dbReference type="OrthoDB" id="1643178at2"/>
<evidence type="ECO:0000313" key="3">
    <source>
        <dbReference type="EMBL" id="MTK21118.1"/>
    </source>
</evidence>
<dbReference type="NCBIfam" id="TIGR02728">
    <property type="entry name" value="spore_gerQ"/>
    <property type="match status" value="1"/>
</dbReference>
<keyword evidence="3" id="KW-0946">Virion</keyword>
<dbReference type="RefSeq" id="WP_006784936.1">
    <property type="nucleotide sequence ID" value="NZ_CAJJOK010000014.1"/>
</dbReference>
<organism evidence="3 4">
    <name type="scientific">Turicibacter sanguinis</name>
    <dbReference type="NCBI Taxonomy" id="154288"/>
    <lineage>
        <taxon>Bacteria</taxon>
        <taxon>Bacillati</taxon>
        <taxon>Bacillota</taxon>
        <taxon>Erysipelotrichia</taxon>
        <taxon>Erysipelotrichales</taxon>
        <taxon>Turicibacteraceae</taxon>
        <taxon>Turicibacter</taxon>
    </lineage>
</organism>
<dbReference type="EMBL" id="WMQE01000012">
    <property type="protein sequence ID" value="MTK21118.1"/>
    <property type="molecule type" value="Genomic_DNA"/>
</dbReference>
<name>A0A173S2J9_9FIRM</name>
<comment type="caution">
    <text evidence="3">The sequence shown here is derived from an EMBL/GenBank/DDBJ whole genome shotgun (WGS) entry which is preliminary data.</text>
</comment>
<gene>
    <name evidence="3" type="primary">gerQ</name>
    <name evidence="3" type="ORF">GMA92_06760</name>
</gene>
<protein>
    <submittedName>
        <fullName evidence="3">Spore coat protein GerQ</fullName>
    </submittedName>
</protein>
<keyword evidence="3" id="KW-0167">Capsid protein</keyword>
<sequence>MSYYYSYPYGPVPNPMDSYWRYQSVTPGGTNQNTIPPYPAGAPITPQTPDEPNQVPQPPLYNPAIVPFGNTLARGINSYIENILRLNRGKMATVYMTFQAGQTAMNKSFTGVVEAAGKDHIILSDPNTGHRYILLMVYVDYIEFPEEINYYYPIDNTLNIVDPDLLEKYPDLAAVYNYVKQQQEQQLQQLKQQQQQQQMTQGDLTQQY</sequence>
<proteinExistence type="predicted"/>
<evidence type="ECO:0000313" key="4">
    <source>
        <dbReference type="Proteomes" id="UP000487649"/>
    </source>
</evidence>
<dbReference type="AlphaFoldDB" id="A0A173S2J9"/>
<accession>A0A173S2J9</accession>
<feature type="coiled-coil region" evidence="1">
    <location>
        <begin position="173"/>
        <end position="200"/>
    </location>
</feature>
<keyword evidence="1" id="KW-0175">Coiled coil</keyword>
<dbReference type="Pfam" id="PF09671">
    <property type="entry name" value="Spore_GerQ"/>
    <property type="match status" value="1"/>
</dbReference>
<reference evidence="3 4" key="1">
    <citation type="journal article" date="2019" name="Nat. Med.">
        <title>A library of human gut bacterial isolates paired with longitudinal multiomics data enables mechanistic microbiome research.</title>
        <authorList>
            <person name="Poyet M."/>
            <person name="Groussin M."/>
            <person name="Gibbons S.M."/>
            <person name="Avila-Pacheco J."/>
            <person name="Jiang X."/>
            <person name="Kearney S.M."/>
            <person name="Perrotta A.R."/>
            <person name="Berdy B."/>
            <person name="Zhao S."/>
            <person name="Lieberman T.D."/>
            <person name="Swanson P.K."/>
            <person name="Smith M."/>
            <person name="Roesemann S."/>
            <person name="Alexander J.E."/>
            <person name="Rich S.A."/>
            <person name="Livny J."/>
            <person name="Vlamakis H."/>
            <person name="Clish C."/>
            <person name="Bullock K."/>
            <person name="Deik A."/>
            <person name="Scott J."/>
            <person name="Pierce K.A."/>
            <person name="Xavier R.J."/>
            <person name="Alm E.J."/>
        </authorList>
    </citation>
    <scope>NUCLEOTIDE SEQUENCE [LARGE SCALE GENOMIC DNA]</scope>
    <source>
        <strain evidence="3 4">BIOML-A198</strain>
    </source>
</reference>
<dbReference type="InterPro" id="IPR014099">
    <property type="entry name" value="Spore_coat_GerQ"/>
</dbReference>
<evidence type="ECO:0000256" key="2">
    <source>
        <dbReference type="SAM" id="MobiDB-lite"/>
    </source>
</evidence>